<name>A0A7J8RJ64_GOSDV</name>
<dbReference type="Proteomes" id="UP000593561">
    <property type="component" value="Unassembled WGS sequence"/>
</dbReference>
<comment type="caution">
    <text evidence="1">The sequence shown here is derived from an EMBL/GenBank/DDBJ whole genome shotgun (WGS) entry which is preliminary data.</text>
</comment>
<proteinExistence type="predicted"/>
<organism evidence="1 2">
    <name type="scientific">Gossypium davidsonii</name>
    <name type="common">Davidson's cotton</name>
    <name type="synonym">Gossypium klotzschianum subsp. davidsonii</name>
    <dbReference type="NCBI Taxonomy" id="34287"/>
    <lineage>
        <taxon>Eukaryota</taxon>
        <taxon>Viridiplantae</taxon>
        <taxon>Streptophyta</taxon>
        <taxon>Embryophyta</taxon>
        <taxon>Tracheophyta</taxon>
        <taxon>Spermatophyta</taxon>
        <taxon>Magnoliopsida</taxon>
        <taxon>eudicotyledons</taxon>
        <taxon>Gunneridae</taxon>
        <taxon>Pentapetalae</taxon>
        <taxon>rosids</taxon>
        <taxon>malvids</taxon>
        <taxon>Malvales</taxon>
        <taxon>Malvaceae</taxon>
        <taxon>Malvoideae</taxon>
        <taxon>Gossypium</taxon>
    </lineage>
</organism>
<keyword evidence="2" id="KW-1185">Reference proteome</keyword>
<protein>
    <submittedName>
        <fullName evidence="1">Uncharacterized protein</fullName>
    </submittedName>
</protein>
<reference evidence="1 2" key="1">
    <citation type="journal article" date="2019" name="Genome Biol. Evol.">
        <title>Insights into the evolution of the New World diploid cottons (Gossypium, subgenus Houzingenia) based on genome sequencing.</title>
        <authorList>
            <person name="Grover C.E."/>
            <person name="Arick M.A. 2nd"/>
            <person name="Thrash A."/>
            <person name="Conover J.L."/>
            <person name="Sanders W.S."/>
            <person name="Peterson D.G."/>
            <person name="Frelichowski J.E."/>
            <person name="Scheffler J.A."/>
            <person name="Scheffler B.E."/>
            <person name="Wendel J.F."/>
        </authorList>
    </citation>
    <scope>NUCLEOTIDE SEQUENCE [LARGE SCALE GENOMIC DNA]</scope>
    <source>
        <strain evidence="1">27</strain>
        <tissue evidence="1">Leaf</tissue>
    </source>
</reference>
<evidence type="ECO:0000313" key="1">
    <source>
        <dbReference type="EMBL" id="MBA0613613.1"/>
    </source>
</evidence>
<sequence>METKSRVWSHRPCSRLLRDQNCNT</sequence>
<dbReference type="EMBL" id="JABFAC010000005">
    <property type="protein sequence ID" value="MBA0613613.1"/>
    <property type="molecule type" value="Genomic_DNA"/>
</dbReference>
<evidence type="ECO:0000313" key="2">
    <source>
        <dbReference type="Proteomes" id="UP000593561"/>
    </source>
</evidence>
<dbReference type="AlphaFoldDB" id="A0A7J8RJ64"/>
<gene>
    <name evidence="1" type="ORF">Godav_014009</name>
</gene>
<accession>A0A7J8RJ64</accession>